<dbReference type="GO" id="GO:0005737">
    <property type="term" value="C:cytoplasm"/>
    <property type="evidence" value="ECO:0007669"/>
    <property type="project" value="TreeGrafter"/>
</dbReference>
<dbReference type="AlphaFoldDB" id="A0A5C5WAL5"/>
<dbReference type="InterPro" id="IPR029033">
    <property type="entry name" value="His_PPase_superfam"/>
</dbReference>
<protein>
    <submittedName>
        <fullName evidence="1">Phosphoserine phosphatase 1</fullName>
        <ecNumber evidence="1">3.1.3.3</ecNumber>
    </submittedName>
</protein>
<dbReference type="InterPro" id="IPR013078">
    <property type="entry name" value="His_Pase_superF_clade-1"/>
</dbReference>
<dbReference type="InterPro" id="IPR050275">
    <property type="entry name" value="PGM_Phosphatase"/>
</dbReference>
<dbReference type="OrthoDB" id="9781415at2"/>
<dbReference type="Gene3D" id="3.40.50.1240">
    <property type="entry name" value="Phosphoglycerate mutase-like"/>
    <property type="match status" value="1"/>
</dbReference>
<dbReference type="Proteomes" id="UP000318995">
    <property type="component" value="Unassembled WGS sequence"/>
</dbReference>
<dbReference type="EMBL" id="SJPH01000003">
    <property type="protein sequence ID" value="TWT46642.1"/>
    <property type="molecule type" value="Genomic_DNA"/>
</dbReference>
<evidence type="ECO:0000313" key="1">
    <source>
        <dbReference type="EMBL" id="TWT46642.1"/>
    </source>
</evidence>
<gene>
    <name evidence="1" type="primary">pspA_1</name>
    <name evidence="1" type="ORF">Pla111_17430</name>
</gene>
<keyword evidence="2" id="KW-1185">Reference proteome</keyword>
<keyword evidence="1" id="KW-0378">Hydrolase</keyword>
<dbReference type="Pfam" id="PF00300">
    <property type="entry name" value="His_Phos_1"/>
    <property type="match status" value="1"/>
</dbReference>
<dbReference type="GO" id="GO:0016791">
    <property type="term" value="F:phosphatase activity"/>
    <property type="evidence" value="ECO:0007669"/>
    <property type="project" value="TreeGrafter"/>
</dbReference>
<comment type="caution">
    <text evidence="1">The sequence shown here is derived from an EMBL/GenBank/DDBJ whole genome shotgun (WGS) entry which is preliminary data.</text>
</comment>
<evidence type="ECO:0000313" key="2">
    <source>
        <dbReference type="Proteomes" id="UP000318995"/>
    </source>
</evidence>
<sequence>MLQIVLVRPGATEYDQQGRIQGTLDMPLCEDGRKQVEAAVAQMADLNAVAVYAGPCEAAEQTAALIGKKLGLKVKKLDKLRNLDHGLWQGMLVDEVRTKQPRVYRQWQEQPETVCPPQGESVPAAKARVAEALKKLLKKHKEGVVVVVAPEPMGSLLRHVIQHDELSHLWKSPDNCGAWEMIEVPDEMIAGVA</sequence>
<proteinExistence type="predicted"/>
<dbReference type="PANTHER" id="PTHR48100">
    <property type="entry name" value="BROAD-SPECIFICITY PHOSPHATASE YOR283W-RELATED"/>
    <property type="match status" value="1"/>
</dbReference>
<accession>A0A5C5WAL5</accession>
<reference evidence="1 2" key="1">
    <citation type="submission" date="2019-02" db="EMBL/GenBank/DDBJ databases">
        <title>Deep-cultivation of Planctomycetes and their phenomic and genomic characterization uncovers novel biology.</title>
        <authorList>
            <person name="Wiegand S."/>
            <person name="Jogler M."/>
            <person name="Boedeker C."/>
            <person name="Pinto D."/>
            <person name="Vollmers J."/>
            <person name="Rivas-Marin E."/>
            <person name="Kohn T."/>
            <person name="Peeters S.H."/>
            <person name="Heuer A."/>
            <person name="Rast P."/>
            <person name="Oberbeckmann S."/>
            <person name="Bunk B."/>
            <person name="Jeske O."/>
            <person name="Meyerdierks A."/>
            <person name="Storesund J.E."/>
            <person name="Kallscheuer N."/>
            <person name="Luecker S."/>
            <person name="Lage O.M."/>
            <person name="Pohl T."/>
            <person name="Merkel B.J."/>
            <person name="Hornburger P."/>
            <person name="Mueller R.-W."/>
            <person name="Bruemmer F."/>
            <person name="Labrenz M."/>
            <person name="Spormann A.M."/>
            <person name="Op Den Camp H."/>
            <person name="Overmann J."/>
            <person name="Amann R."/>
            <person name="Jetten M.S.M."/>
            <person name="Mascher T."/>
            <person name="Medema M.H."/>
            <person name="Devos D.P."/>
            <person name="Kaster A.-K."/>
            <person name="Ovreas L."/>
            <person name="Rohde M."/>
            <person name="Galperin M.Y."/>
            <person name="Jogler C."/>
        </authorList>
    </citation>
    <scope>NUCLEOTIDE SEQUENCE [LARGE SCALE GENOMIC DNA]</scope>
    <source>
        <strain evidence="1 2">Pla111</strain>
    </source>
</reference>
<organism evidence="1 2">
    <name type="scientific">Botrimarina hoheduenensis</name>
    <dbReference type="NCBI Taxonomy" id="2528000"/>
    <lineage>
        <taxon>Bacteria</taxon>
        <taxon>Pseudomonadati</taxon>
        <taxon>Planctomycetota</taxon>
        <taxon>Planctomycetia</taxon>
        <taxon>Pirellulales</taxon>
        <taxon>Lacipirellulaceae</taxon>
        <taxon>Botrimarina</taxon>
    </lineage>
</organism>
<dbReference type="PANTHER" id="PTHR48100:SF59">
    <property type="entry name" value="ADENOSYLCOBALAMIN_ALPHA-RIBAZOLE PHOSPHATASE"/>
    <property type="match status" value="1"/>
</dbReference>
<dbReference type="EC" id="3.1.3.3" evidence="1"/>
<dbReference type="SUPFAM" id="SSF53254">
    <property type="entry name" value="Phosphoglycerate mutase-like"/>
    <property type="match status" value="1"/>
</dbReference>
<name>A0A5C5WAL5_9BACT</name>
<dbReference type="RefSeq" id="WP_146573322.1">
    <property type="nucleotide sequence ID" value="NZ_SJPH01000003.1"/>
</dbReference>